<evidence type="ECO:0000313" key="2">
    <source>
        <dbReference type="EMBL" id="MFD2414820.1"/>
    </source>
</evidence>
<dbReference type="Gene3D" id="1.10.260.40">
    <property type="entry name" value="lambda repressor-like DNA-binding domains"/>
    <property type="match status" value="1"/>
</dbReference>
<dbReference type="Proteomes" id="UP001597417">
    <property type="component" value="Unassembled WGS sequence"/>
</dbReference>
<reference evidence="3" key="1">
    <citation type="journal article" date="2019" name="Int. J. Syst. Evol. Microbiol.">
        <title>The Global Catalogue of Microorganisms (GCM) 10K type strain sequencing project: providing services to taxonomists for standard genome sequencing and annotation.</title>
        <authorList>
            <consortium name="The Broad Institute Genomics Platform"/>
            <consortium name="The Broad Institute Genome Sequencing Center for Infectious Disease"/>
            <person name="Wu L."/>
            <person name="Ma J."/>
        </authorList>
    </citation>
    <scope>NUCLEOTIDE SEQUENCE [LARGE SCALE GENOMIC DNA]</scope>
    <source>
        <strain evidence="3">CGMCC 4.7645</strain>
    </source>
</reference>
<proteinExistence type="predicted"/>
<gene>
    <name evidence="2" type="ORF">ACFSXZ_00565</name>
</gene>
<protein>
    <submittedName>
        <fullName evidence="2">XRE family transcriptional regulator</fullName>
    </submittedName>
</protein>
<feature type="region of interest" description="Disordered" evidence="1">
    <location>
        <begin position="133"/>
        <end position="154"/>
    </location>
</feature>
<organism evidence="2 3">
    <name type="scientific">Amycolatopsis pigmentata</name>
    <dbReference type="NCBI Taxonomy" id="450801"/>
    <lineage>
        <taxon>Bacteria</taxon>
        <taxon>Bacillati</taxon>
        <taxon>Actinomycetota</taxon>
        <taxon>Actinomycetes</taxon>
        <taxon>Pseudonocardiales</taxon>
        <taxon>Pseudonocardiaceae</taxon>
        <taxon>Amycolatopsis</taxon>
    </lineage>
</organism>
<evidence type="ECO:0000256" key="1">
    <source>
        <dbReference type="SAM" id="MobiDB-lite"/>
    </source>
</evidence>
<accession>A0ABW5FL03</accession>
<evidence type="ECO:0000313" key="3">
    <source>
        <dbReference type="Proteomes" id="UP001597417"/>
    </source>
</evidence>
<comment type="caution">
    <text evidence="2">The sequence shown here is derived from an EMBL/GenBank/DDBJ whole genome shotgun (WGS) entry which is preliminary data.</text>
</comment>
<dbReference type="RefSeq" id="WP_378260053.1">
    <property type="nucleotide sequence ID" value="NZ_JBHUKR010000002.1"/>
</dbReference>
<keyword evidence="3" id="KW-1185">Reference proteome</keyword>
<sequence length="154" mass="16931">MSGEDDRGPFGERLAHLISTVHPADRGPYSYGEIAAGIAAQGGPPMSKQYIQQLAKGTRGRGGVKSQYVHALAQFFGVPDAYFHDGEVAERVDAQIAELTTWRDEEAAKIAERVMELSPPARRTVSDLIDSLRAYESQPRDSRRRRKATASDDT</sequence>
<dbReference type="EMBL" id="JBHUKR010000002">
    <property type="protein sequence ID" value="MFD2414820.1"/>
    <property type="molecule type" value="Genomic_DNA"/>
</dbReference>
<dbReference type="InterPro" id="IPR010982">
    <property type="entry name" value="Lambda_DNA-bd_dom_sf"/>
</dbReference>
<name>A0ABW5FL03_9PSEU</name>